<name>A0A1B2DT45_9BACL</name>
<organism evidence="3">
    <name type="scientific">Paenibacillus sp. BIHB 4019</name>
    <dbReference type="NCBI Taxonomy" id="1870819"/>
    <lineage>
        <taxon>Bacteria</taxon>
        <taxon>Bacillati</taxon>
        <taxon>Bacillota</taxon>
        <taxon>Bacilli</taxon>
        <taxon>Bacillales</taxon>
        <taxon>Paenibacillaceae</taxon>
        <taxon>Paenibacillus</taxon>
    </lineage>
</organism>
<dbReference type="EMBL" id="CP016808">
    <property type="protein sequence ID" value="ANY70860.1"/>
    <property type="molecule type" value="Genomic_DNA"/>
</dbReference>
<dbReference type="AlphaFoldDB" id="A0A1B2DT45"/>
<dbReference type="GO" id="GO:0030198">
    <property type="term" value="P:extracellular matrix organization"/>
    <property type="evidence" value="ECO:0007669"/>
    <property type="project" value="TreeGrafter"/>
</dbReference>
<feature type="region of interest" description="Disordered" evidence="1">
    <location>
        <begin position="1"/>
        <end position="87"/>
    </location>
</feature>
<reference evidence="3" key="1">
    <citation type="submission" date="2016-08" db="EMBL/GenBank/DDBJ databases">
        <title>Complete Genome Seqeunce of Paenibacillus sp. BIHB 4019 from tea rhizoplane.</title>
        <authorList>
            <person name="Thakur R."/>
            <person name="Swarnkar M.K."/>
            <person name="Gulati A."/>
        </authorList>
    </citation>
    <scope>NUCLEOTIDE SEQUENCE [LARGE SCALE GENOMIC DNA]</scope>
    <source>
        <strain evidence="3">BIHB4019</strain>
    </source>
</reference>
<protein>
    <recommendedName>
        <fullName evidence="2">DUF4183 domain-containing protein</fullName>
    </recommendedName>
</protein>
<dbReference type="InterPro" id="IPR025237">
    <property type="entry name" value="DUF4183"/>
</dbReference>
<dbReference type="InterPro" id="IPR050149">
    <property type="entry name" value="Collagen_superfamily"/>
</dbReference>
<evidence type="ECO:0000256" key="1">
    <source>
        <dbReference type="SAM" id="MobiDB-lite"/>
    </source>
</evidence>
<evidence type="ECO:0000313" key="3">
    <source>
        <dbReference type="EMBL" id="ANY70860.1"/>
    </source>
</evidence>
<dbReference type="GO" id="GO:0030020">
    <property type="term" value="F:extracellular matrix structural constituent conferring tensile strength"/>
    <property type="evidence" value="ECO:0007669"/>
    <property type="project" value="TreeGrafter"/>
</dbReference>
<evidence type="ECO:0000259" key="2">
    <source>
        <dbReference type="Pfam" id="PF13799"/>
    </source>
</evidence>
<dbReference type="PANTHER" id="PTHR24023">
    <property type="entry name" value="COLLAGEN ALPHA"/>
    <property type="match status" value="1"/>
</dbReference>
<dbReference type="Pfam" id="PF01391">
    <property type="entry name" value="Collagen"/>
    <property type="match status" value="1"/>
</dbReference>
<gene>
    <name evidence="3" type="ORF">BBD42_19865</name>
</gene>
<dbReference type="GO" id="GO:0031012">
    <property type="term" value="C:extracellular matrix"/>
    <property type="evidence" value="ECO:0007669"/>
    <property type="project" value="TreeGrafter"/>
</dbReference>
<proteinExistence type="predicted"/>
<feature type="domain" description="DUF4183" evidence="2">
    <location>
        <begin position="115"/>
        <end position="180"/>
    </location>
</feature>
<accession>A0A1B2DT45</accession>
<feature type="compositionally biased region" description="Low complexity" evidence="1">
    <location>
        <begin position="10"/>
        <end position="75"/>
    </location>
</feature>
<dbReference type="InterPro" id="IPR008160">
    <property type="entry name" value="Collagen"/>
</dbReference>
<dbReference type="PANTHER" id="PTHR24023:SF910">
    <property type="entry name" value="COLLECTIN-12"/>
    <property type="match status" value="1"/>
</dbReference>
<dbReference type="GO" id="GO:0005615">
    <property type="term" value="C:extracellular space"/>
    <property type="evidence" value="ECO:0007669"/>
    <property type="project" value="TreeGrafter"/>
</dbReference>
<sequence>MESAPRDRQGPSGPQGTQGSQGAQGLPGPQGTQGPPGSQGTLGCPGPQGIQGPPGSQGTQGCPGPQGAQGPSGSQGPPGPQGPSGPAILPNIIIVPSAQRYFYIVASDIQFHVTIPAKEFTNDEGALTTAFTGIGQNSYSNLYINGILQEGSIYSLNESALNINLNNQTIFLGTPIILEIIQFFAQVTL</sequence>
<dbReference type="Pfam" id="PF13799">
    <property type="entry name" value="DUF4183"/>
    <property type="match status" value="1"/>
</dbReference>